<reference evidence="2" key="1">
    <citation type="submission" date="2016-06" db="EMBL/GenBank/DDBJ databases">
        <title>Parallel loss of symbiosis genes in relatives of nitrogen-fixing non-legume Parasponia.</title>
        <authorList>
            <person name="Van Velzen R."/>
            <person name="Holmer R."/>
            <person name="Bu F."/>
            <person name="Rutten L."/>
            <person name="Van Zeijl A."/>
            <person name="Liu W."/>
            <person name="Santuari L."/>
            <person name="Cao Q."/>
            <person name="Sharma T."/>
            <person name="Shen D."/>
            <person name="Roswanjaya Y."/>
            <person name="Wardhani T."/>
            <person name="Kalhor M.S."/>
            <person name="Jansen J."/>
            <person name="Van den Hoogen J."/>
            <person name="Gungor B."/>
            <person name="Hartog M."/>
            <person name="Hontelez J."/>
            <person name="Verver J."/>
            <person name="Yang W.-C."/>
            <person name="Schijlen E."/>
            <person name="Repin R."/>
            <person name="Schilthuizen M."/>
            <person name="Schranz E."/>
            <person name="Heidstra R."/>
            <person name="Miyata K."/>
            <person name="Fedorova E."/>
            <person name="Kohlen W."/>
            <person name="Bisseling T."/>
            <person name="Smit S."/>
            <person name="Geurts R."/>
        </authorList>
    </citation>
    <scope>NUCLEOTIDE SEQUENCE [LARGE SCALE GENOMIC DNA]</scope>
    <source>
        <strain evidence="2">cv. WU1-14</strain>
    </source>
</reference>
<dbReference type="AlphaFoldDB" id="A0A2P5AI27"/>
<name>A0A2P5AI27_PARAD</name>
<protein>
    <submittedName>
        <fullName evidence="1">Uncharacterized protein</fullName>
    </submittedName>
</protein>
<feature type="non-terminal residue" evidence="1">
    <location>
        <position position="59"/>
    </location>
</feature>
<organism evidence="1 2">
    <name type="scientific">Parasponia andersonii</name>
    <name type="common">Sponia andersonii</name>
    <dbReference type="NCBI Taxonomy" id="3476"/>
    <lineage>
        <taxon>Eukaryota</taxon>
        <taxon>Viridiplantae</taxon>
        <taxon>Streptophyta</taxon>
        <taxon>Embryophyta</taxon>
        <taxon>Tracheophyta</taxon>
        <taxon>Spermatophyta</taxon>
        <taxon>Magnoliopsida</taxon>
        <taxon>eudicotyledons</taxon>
        <taxon>Gunneridae</taxon>
        <taxon>Pentapetalae</taxon>
        <taxon>rosids</taxon>
        <taxon>fabids</taxon>
        <taxon>Rosales</taxon>
        <taxon>Cannabaceae</taxon>
        <taxon>Parasponia</taxon>
    </lineage>
</organism>
<dbReference type="Proteomes" id="UP000237105">
    <property type="component" value="Unassembled WGS sequence"/>
</dbReference>
<gene>
    <name evidence="1" type="ORF">PanWU01x14_330340</name>
</gene>
<dbReference type="EMBL" id="JXTB01000580">
    <property type="protein sequence ID" value="PON36181.1"/>
    <property type="molecule type" value="Genomic_DNA"/>
</dbReference>
<proteinExistence type="predicted"/>
<comment type="caution">
    <text evidence="1">The sequence shown here is derived from an EMBL/GenBank/DDBJ whole genome shotgun (WGS) entry which is preliminary data.</text>
</comment>
<evidence type="ECO:0000313" key="1">
    <source>
        <dbReference type="EMBL" id="PON36181.1"/>
    </source>
</evidence>
<sequence length="59" mass="6596">MAAVGEIPMVVDVQSRRRKSIFWIICLSLVGNQKGAHRPDHSTGSENRQEVSVVVKCFQ</sequence>
<keyword evidence="2" id="KW-1185">Reference proteome</keyword>
<evidence type="ECO:0000313" key="2">
    <source>
        <dbReference type="Proteomes" id="UP000237105"/>
    </source>
</evidence>
<accession>A0A2P5AI27</accession>